<dbReference type="RefSeq" id="WP_255805672.1">
    <property type="nucleotide sequence ID" value="NZ_CP038802.1"/>
</dbReference>
<dbReference type="EMBL" id="CP038802">
    <property type="protein sequence ID" value="UTY27647.1"/>
    <property type="molecule type" value="Genomic_DNA"/>
</dbReference>
<reference evidence="1" key="1">
    <citation type="submission" date="2019-04" db="EMBL/GenBank/DDBJ databases">
        <title>Whole genome sequencing of oral phylogroup 2 treponemes.</title>
        <authorList>
            <person name="Chan Y."/>
            <person name="Zeng H.H."/>
            <person name="Yu X.L."/>
            <person name="Leung W.K."/>
            <person name="Watt R.M."/>
        </authorList>
    </citation>
    <scope>NUCLEOTIDE SEQUENCE</scope>
    <source>
        <strain evidence="1">OMZ 847</strain>
    </source>
</reference>
<sequence length="59" mass="6989">MSKEVEKEKTMHITLFLEEHGSEYEAELCTVLKKKFGSLVLTKQDWEKTIKDFLEKKVN</sequence>
<keyword evidence="2" id="KW-1185">Reference proteome</keyword>
<evidence type="ECO:0000313" key="2">
    <source>
        <dbReference type="Proteomes" id="UP001059401"/>
    </source>
</evidence>
<organism evidence="1 2">
    <name type="scientific">Treponema putidum</name>
    <dbReference type="NCBI Taxonomy" id="221027"/>
    <lineage>
        <taxon>Bacteria</taxon>
        <taxon>Pseudomonadati</taxon>
        <taxon>Spirochaetota</taxon>
        <taxon>Spirochaetia</taxon>
        <taxon>Spirochaetales</taxon>
        <taxon>Treponemataceae</taxon>
        <taxon>Treponema</taxon>
    </lineage>
</organism>
<evidence type="ECO:0000313" key="1">
    <source>
        <dbReference type="EMBL" id="UTY27647.1"/>
    </source>
</evidence>
<accession>A0ABY5HUE1</accession>
<name>A0ABY5HUE1_9SPIR</name>
<gene>
    <name evidence="1" type="ORF">E4N76_00590</name>
</gene>
<protein>
    <submittedName>
        <fullName evidence="1">Uncharacterized protein</fullName>
    </submittedName>
</protein>
<dbReference type="Proteomes" id="UP001059401">
    <property type="component" value="Chromosome"/>
</dbReference>
<proteinExistence type="predicted"/>